<reference evidence="2" key="1">
    <citation type="journal article" date="2021" name="PeerJ">
        <title>Extensive microbial diversity within the chicken gut microbiome revealed by metagenomics and culture.</title>
        <authorList>
            <person name="Gilroy R."/>
            <person name="Ravi A."/>
            <person name="Getino M."/>
            <person name="Pursley I."/>
            <person name="Horton D.L."/>
            <person name="Alikhan N.F."/>
            <person name="Baker D."/>
            <person name="Gharbi K."/>
            <person name="Hall N."/>
            <person name="Watson M."/>
            <person name="Adriaenssens E.M."/>
            <person name="Foster-Nyarko E."/>
            <person name="Jarju S."/>
            <person name="Secka A."/>
            <person name="Antonio M."/>
            <person name="Oren A."/>
            <person name="Chaudhuri R.R."/>
            <person name="La Ragione R."/>
            <person name="Hildebrand F."/>
            <person name="Pallen M.J."/>
        </authorList>
    </citation>
    <scope>NUCLEOTIDE SEQUENCE</scope>
    <source>
        <strain evidence="2">ChiHjej8B7-3636</strain>
    </source>
</reference>
<protein>
    <submittedName>
        <fullName evidence="2">Uncharacterized protein</fullName>
    </submittedName>
</protein>
<feature type="compositionally biased region" description="Basic residues" evidence="1">
    <location>
        <begin position="342"/>
        <end position="351"/>
    </location>
</feature>
<sequence length="351" mass="38341">MRAPAGIGKTEMVRRWAAGLTDTVVISPDVTPAPESAVSFWMRLITQLHSRGLISDDHLFRAASWASRNDTARRTALGQLLATIDQAPTLIVDDLQRAVSVEAYGQVIDDIAYFLSGCPRLRLVIVERERSLIDDVDIADRITITAQHVPPVAFLHGGAEAGHAIPPLRTLVQNEGLLRAICLAALPRTVSVELAHALTGHDGRKLLDAAEDLHHGAWQESEGGAADFAFRSSVRTDARAELRQSWPLDKIAAARRLAHWYLERSENTAAFEFAVIAEDVPLIGRIGLRLVPFTGPLPGDTAERLTRLPIERVHESAVLSLGRRALRSGSESRHIDDGPLHRGSRGSAARR</sequence>
<proteinExistence type="predicted"/>
<accession>A0A9D2H5V2</accession>
<organism evidence="2 3">
    <name type="scientific">Candidatus Microbacterium stercoravium</name>
    <dbReference type="NCBI Taxonomy" id="2838697"/>
    <lineage>
        <taxon>Bacteria</taxon>
        <taxon>Bacillati</taxon>
        <taxon>Actinomycetota</taxon>
        <taxon>Actinomycetes</taxon>
        <taxon>Micrococcales</taxon>
        <taxon>Microbacteriaceae</taxon>
        <taxon>Microbacterium</taxon>
    </lineage>
</organism>
<evidence type="ECO:0000256" key="1">
    <source>
        <dbReference type="SAM" id="MobiDB-lite"/>
    </source>
</evidence>
<dbReference type="EMBL" id="DXAM01000064">
    <property type="protein sequence ID" value="HJA04150.1"/>
    <property type="molecule type" value="Genomic_DNA"/>
</dbReference>
<reference evidence="2" key="2">
    <citation type="submission" date="2021-04" db="EMBL/GenBank/DDBJ databases">
        <authorList>
            <person name="Gilroy R."/>
        </authorList>
    </citation>
    <scope>NUCLEOTIDE SEQUENCE</scope>
    <source>
        <strain evidence="2">ChiHjej8B7-3636</strain>
    </source>
</reference>
<evidence type="ECO:0000313" key="3">
    <source>
        <dbReference type="Proteomes" id="UP000824220"/>
    </source>
</evidence>
<feature type="compositionally biased region" description="Basic and acidic residues" evidence="1">
    <location>
        <begin position="330"/>
        <end position="340"/>
    </location>
</feature>
<evidence type="ECO:0000313" key="2">
    <source>
        <dbReference type="EMBL" id="HJA04150.1"/>
    </source>
</evidence>
<dbReference type="AlphaFoldDB" id="A0A9D2H5V2"/>
<feature type="region of interest" description="Disordered" evidence="1">
    <location>
        <begin position="330"/>
        <end position="351"/>
    </location>
</feature>
<comment type="caution">
    <text evidence="2">The sequence shown here is derived from an EMBL/GenBank/DDBJ whole genome shotgun (WGS) entry which is preliminary data.</text>
</comment>
<gene>
    <name evidence="2" type="ORF">H9800_04755</name>
</gene>
<name>A0A9D2H5V2_9MICO</name>
<dbReference type="Proteomes" id="UP000824220">
    <property type="component" value="Unassembled WGS sequence"/>
</dbReference>